<proteinExistence type="inferred from homology"/>
<dbReference type="Proteomes" id="UP000070412">
    <property type="component" value="Unassembled WGS sequence"/>
</dbReference>
<feature type="region of interest" description="Disordered" evidence="2">
    <location>
        <begin position="503"/>
        <end position="541"/>
    </location>
</feature>
<organism evidence="3">
    <name type="scientific">Sarcoptes scabiei</name>
    <name type="common">Itch mite</name>
    <name type="synonym">Acarus scabiei</name>
    <dbReference type="NCBI Taxonomy" id="52283"/>
    <lineage>
        <taxon>Eukaryota</taxon>
        <taxon>Metazoa</taxon>
        <taxon>Ecdysozoa</taxon>
        <taxon>Arthropoda</taxon>
        <taxon>Chelicerata</taxon>
        <taxon>Arachnida</taxon>
        <taxon>Acari</taxon>
        <taxon>Acariformes</taxon>
        <taxon>Sarcoptiformes</taxon>
        <taxon>Astigmata</taxon>
        <taxon>Psoroptidia</taxon>
        <taxon>Sarcoptoidea</taxon>
        <taxon>Sarcoptidae</taxon>
        <taxon>Sarcoptinae</taxon>
        <taxon>Sarcoptes</taxon>
    </lineage>
</organism>
<reference evidence="4" key="3">
    <citation type="submission" date="2022-06" db="UniProtKB">
        <authorList>
            <consortium name="EnsemblMetazoa"/>
        </authorList>
    </citation>
    <scope>IDENTIFICATION</scope>
</reference>
<dbReference type="Pfam" id="PF08569">
    <property type="entry name" value="Mo25"/>
    <property type="match status" value="1"/>
</dbReference>
<dbReference type="AlphaFoldDB" id="A0A834R439"/>
<dbReference type="EMBL" id="WVUK01000062">
    <property type="protein sequence ID" value="KAF7490045.1"/>
    <property type="molecule type" value="Genomic_DNA"/>
</dbReference>
<dbReference type="Gene3D" id="1.25.10.10">
    <property type="entry name" value="Leucine-rich Repeat Variant"/>
    <property type="match status" value="1"/>
</dbReference>
<dbReference type="SUPFAM" id="SSF48371">
    <property type="entry name" value="ARM repeat"/>
    <property type="match status" value="1"/>
</dbReference>
<sequence>MMMEPSKQILMNDQPKNHSHQNRSSSLYSLFHLNPNPINGNIEYSTTDSTTIKFDGKFVQHFRSILNLTIQQLENRISSKLLIDVPPVEASSPSCSPSIPSLLKNFEKINSSIVCLIGIAERLSKAHFENNKHLNSFDSITKLFRYHSNLDDRDETIKEIDKAFRSKRSSWNNLMIYSNRSNDHNSPLTIHLNNDFFSFIHWPLINQLSHKLYHHRYPNLNRRNSLKRIESIVENVIHEMIESQFLIRLVESMRDLGFEERKLASIILTNSMIIESNDRTIIIEYLCDRNNPILWILLCSYEYNQTNLTLHCVHRFNEYKFDVSMDIFFTLKTILTKQKLMVIKILTSFDDFKQSEFQTIKHRDRYNDTMIGEYLRKLLIDLLGKQSKRTDNYVLQRQTLELLFDLFAFTDIETCFEYNSNINNNNNNNNNNFEDSDEMEKLLNDFRRFQKDFFDDDQFTSFIVRLFLKPILQIQLRSLQLLNHFVLIGSPISNRSLIEFYQSSQSNRSQHRNRHHRKIRKARNSADDDEDYDSEDGDDEAKKNFSNEINRIFDENQINLLMAKIFSEINSNENTNKNLSVGCYNRSNSTAILEQINALIRTLLIECLRINSRNFASSYLY</sequence>
<dbReference type="InterPro" id="IPR013878">
    <property type="entry name" value="Mo25"/>
</dbReference>
<feature type="region of interest" description="Disordered" evidence="2">
    <location>
        <begin position="1"/>
        <end position="22"/>
    </location>
</feature>
<protein>
    <submittedName>
        <fullName evidence="3 4">Uncharacterized protein</fullName>
    </submittedName>
</protein>
<evidence type="ECO:0000256" key="1">
    <source>
        <dbReference type="ARBA" id="ARBA00011012"/>
    </source>
</evidence>
<evidence type="ECO:0000313" key="3">
    <source>
        <dbReference type="EMBL" id="KAF7490045.1"/>
    </source>
</evidence>
<feature type="compositionally biased region" description="Acidic residues" evidence="2">
    <location>
        <begin position="527"/>
        <end position="539"/>
    </location>
</feature>
<evidence type="ECO:0000256" key="2">
    <source>
        <dbReference type="SAM" id="MobiDB-lite"/>
    </source>
</evidence>
<dbReference type="InterPro" id="IPR011989">
    <property type="entry name" value="ARM-like"/>
</dbReference>
<comment type="similarity">
    <text evidence="1">Belongs to the Mo25 family.</text>
</comment>
<keyword evidence="5" id="KW-1185">Reference proteome</keyword>
<accession>A0A834R439</accession>
<evidence type="ECO:0000313" key="5">
    <source>
        <dbReference type="Proteomes" id="UP000070412"/>
    </source>
</evidence>
<dbReference type="OrthoDB" id="6497739at2759"/>
<reference evidence="3" key="2">
    <citation type="submission" date="2020-01" db="EMBL/GenBank/DDBJ databases">
        <authorList>
            <person name="Korhonen P.K.K."/>
            <person name="Guangxu M.G."/>
            <person name="Wang T.W."/>
            <person name="Stroehlein A.J.S."/>
            <person name="Young N.D."/>
            <person name="Ang C.-S.A."/>
            <person name="Fernando D.W.F."/>
            <person name="Lu H.L."/>
            <person name="Taylor S.T."/>
            <person name="Ehtesham M.E.M."/>
            <person name="Najaraj S.H.N."/>
            <person name="Harsha G.H.G."/>
            <person name="Madugundu A.M."/>
            <person name="Renuse S.R."/>
            <person name="Holt D.H."/>
            <person name="Pandey A.P."/>
            <person name="Papenfuss A.P."/>
            <person name="Gasser R.B.G."/>
            <person name="Fischer K.F."/>
        </authorList>
    </citation>
    <scope>NUCLEOTIDE SEQUENCE</scope>
    <source>
        <strain evidence="3">SSS_KF_BRIS2020</strain>
    </source>
</reference>
<name>A0A834R439_SARSC</name>
<reference evidence="5" key="1">
    <citation type="journal article" date="2020" name="PLoS Negl. Trop. Dis.">
        <title>High-quality nuclear genome for Sarcoptes scabiei-A critical resource for a neglected parasite.</title>
        <authorList>
            <person name="Korhonen P.K."/>
            <person name="Gasser R.B."/>
            <person name="Ma G."/>
            <person name="Wang T."/>
            <person name="Stroehlein A.J."/>
            <person name="Young N.D."/>
            <person name="Ang C.S."/>
            <person name="Fernando D.D."/>
            <person name="Lu H.C."/>
            <person name="Taylor S."/>
            <person name="Reynolds S.L."/>
            <person name="Mofiz E."/>
            <person name="Najaraj S.H."/>
            <person name="Gowda H."/>
            <person name="Madugundu A."/>
            <person name="Renuse S."/>
            <person name="Holt D."/>
            <person name="Pandey A."/>
            <person name="Papenfuss A.T."/>
            <person name="Fischer K."/>
        </authorList>
    </citation>
    <scope>NUCLEOTIDE SEQUENCE [LARGE SCALE GENOMIC DNA]</scope>
</reference>
<dbReference type="InterPro" id="IPR016024">
    <property type="entry name" value="ARM-type_fold"/>
</dbReference>
<feature type="compositionally biased region" description="Basic residues" evidence="2">
    <location>
        <begin position="509"/>
        <end position="523"/>
    </location>
</feature>
<dbReference type="EnsemblMetazoa" id="SSS_9073s_mrna">
    <property type="protein sequence ID" value="KAF7490045.1"/>
    <property type="gene ID" value="SSS_9073"/>
</dbReference>
<evidence type="ECO:0000313" key="4">
    <source>
        <dbReference type="EnsemblMetazoa" id="KAF7490045.1"/>
    </source>
</evidence>
<gene>
    <name evidence="3" type="ORF">SSS_9073</name>
</gene>